<dbReference type="Proteomes" id="UP000305067">
    <property type="component" value="Unassembled WGS sequence"/>
</dbReference>
<feature type="compositionally biased region" description="Acidic residues" evidence="1">
    <location>
        <begin position="24"/>
        <end position="35"/>
    </location>
</feature>
<gene>
    <name evidence="2" type="ORF">BDV98DRAFT_586920</name>
</gene>
<evidence type="ECO:0000313" key="3">
    <source>
        <dbReference type="Proteomes" id="UP000305067"/>
    </source>
</evidence>
<evidence type="ECO:0000313" key="2">
    <source>
        <dbReference type="EMBL" id="TFK95645.1"/>
    </source>
</evidence>
<reference evidence="2 3" key="1">
    <citation type="journal article" date="2019" name="Nat. Ecol. Evol.">
        <title>Megaphylogeny resolves global patterns of mushroom evolution.</title>
        <authorList>
            <person name="Varga T."/>
            <person name="Krizsan K."/>
            <person name="Foldi C."/>
            <person name="Dima B."/>
            <person name="Sanchez-Garcia M."/>
            <person name="Sanchez-Ramirez S."/>
            <person name="Szollosi G.J."/>
            <person name="Szarkandi J.G."/>
            <person name="Papp V."/>
            <person name="Albert L."/>
            <person name="Andreopoulos W."/>
            <person name="Angelini C."/>
            <person name="Antonin V."/>
            <person name="Barry K.W."/>
            <person name="Bougher N.L."/>
            <person name="Buchanan P."/>
            <person name="Buyck B."/>
            <person name="Bense V."/>
            <person name="Catcheside P."/>
            <person name="Chovatia M."/>
            <person name="Cooper J."/>
            <person name="Damon W."/>
            <person name="Desjardin D."/>
            <person name="Finy P."/>
            <person name="Geml J."/>
            <person name="Haridas S."/>
            <person name="Hughes K."/>
            <person name="Justo A."/>
            <person name="Karasinski D."/>
            <person name="Kautmanova I."/>
            <person name="Kiss B."/>
            <person name="Kocsube S."/>
            <person name="Kotiranta H."/>
            <person name="LaButti K.M."/>
            <person name="Lechner B.E."/>
            <person name="Liimatainen K."/>
            <person name="Lipzen A."/>
            <person name="Lukacs Z."/>
            <person name="Mihaltcheva S."/>
            <person name="Morgado L.N."/>
            <person name="Niskanen T."/>
            <person name="Noordeloos M.E."/>
            <person name="Ohm R.A."/>
            <person name="Ortiz-Santana B."/>
            <person name="Ovrebo C."/>
            <person name="Racz N."/>
            <person name="Riley R."/>
            <person name="Savchenko A."/>
            <person name="Shiryaev A."/>
            <person name="Soop K."/>
            <person name="Spirin V."/>
            <person name="Szebenyi C."/>
            <person name="Tomsovsky M."/>
            <person name="Tulloss R.E."/>
            <person name="Uehling J."/>
            <person name="Grigoriev I.V."/>
            <person name="Vagvolgyi C."/>
            <person name="Papp T."/>
            <person name="Martin F.M."/>
            <person name="Miettinen O."/>
            <person name="Hibbett D.S."/>
            <person name="Nagy L.G."/>
        </authorList>
    </citation>
    <scope>NUCLEOTIDE SEQUENCE [LARGE SCALE GENOMIC DNA]</scope>
    <source>
        <strain evidence="2 3">CBS 309.79</strain>
    </source>
</reference>
<sequence>MVWRPRISGQYGLSVGEGNGSAGSEDEDEDEEEDGYGGFSVANQRSEAISEQAGKIMHEKVVYRVTGRSVALISILVWRPRGPRLFLSYFLVHFPCTRTISRALGNAIDKRIYLKLCLALTLNAFQATHCIAEAESIIVDEEGAMLRDKMIADFRVLIQRRPHQDMDEDRFPIVQSFMVFHVEPLSWDQEAYVVDLLTQTFNSFFESSAHEDGDTAGSEISRRKTPQRAGTPSELSQFIRSLGVCTQYQEEAGRSERAAIRLYFDRAGDPLVDSMHSRATPTSLDPPWNAVFEALGTPIFGLLDLLITKLPFSKSNKFVKTKASQAKPGNMGYMVFIYYIYEEPEAMVGACFNWFKICYETGAIFFLRTAKRLHGTALKLSIAQFPTLPRLIMELIMTMADFASDLPYESTPSASSEPHAFSPADADYIFAKTYQLHQQVHTPPFSKIDGVQNKRLYTSDILSTYDDELEIKAAVLTEYYNRTFGDSKLKTPCADIYFGIRLARKVLVYCSLPSCSSKECLVTSWKCPASAHKGLCKSLGILSRA</sequence>
<feature type="region of interest" description="Disordered" evidence="1">
    <location>
        <begin position="208"/>
        <end position="232"/>
    </location>
</feature>
<accession>A0A5C3Q0I2</accession>
<keyword evidence="3" id="KW-1185">Reference proteome</keyword>
<feature type="region of interest" description="Disordered" evidence="1">
    <location>
        <begin position="1"/>
        <end position="37"/>
    </location>
</feature>
<dbReference type="EMBL" id="ML178878">
    <property type="protein sequence ID" value="TFK95645.1"/>
    <property type="molecule type" value="Genomic_DNA"/>
</dbReference>
<proteinExistence type="predicted"/>
<protein>
    <submittedName>
        <fullName evidence="2">Uncharacterized protein</fullName>
    </submittedName>
</protein>
<name>A0A5C3Q0I2_9AGAR</name>
<dbReference type="AlphaFoldDB" id="A0A5C3Q0I2"/>
<organism evidence="2 3">
    <name type="scientific">Pterulicium gracile</name>
    <dbReference type="NCBI Taxonomy" id="1884261"/>
    <lineage>
        <taxon>Eukaryota</taxon>
        <taxon>Fungi</taxon>
        <taxon>Dikarya</taxon>
        <taxon>Basidiomycota</taxon>
        <taxon>Agaricomycotina</taxon>
        <taxon>Agaricomycetes</taxon>
        <taxon>Agaricomycetidae</taxon>
        <taxon>Agaricales</taxon>
        <taxon>Pleurotineae</taxon>
        <taxon>Pterulaceae</taxon>
        <taxon>Pterulicium</taxon>
    </lineage>
</organism>
<evidence type="ECO:0000256" key="1">
    <source>
        <dbReference type="SAM" id="MobiDB-lite"/>
    </source>
</evidence>